<comment type="caution">
    <text evidence="9">The sequence shown here is derived from an EMBL/GenBank/DDBJ whole genome shotgun (WGS) entry which is preliminary data.</text>
</comment>
<dbReference type="AlphaFoldDB" id="A0A813HNC4"/>
<evidence type="ECO:0000256" key="1">
    <source>
        <dbReference type="ARBA" id="ARBA00004141"/>
    </source>
</evidence>
<feature type="coiled-coil region" evidence="5">
    <location>
        <begin position="138"/>
        <end position="165"/>
    </location>
</feature>
<dbReference type="Gene3D" id="1.10.287.70">
    <property type="match status" value="1"/>
</dbReference>
<keyword evidence="4 7" id="KW-0472">Membrane</keyword>
<dbReference type="EMBL" id="CAJNNV010032187">
    <property type="protein sequence ID" value="CAE8639226.1"/>
    <property type="molecule type" value="Genomic_DNA"/>
</dbReference>
<feature type="transmembrane region" description="Helical" evidence="7">
    <location>
        <begin position="551"/>
        <end position="568"/>
    </location>
</feature>
<proteinExistence type="predicted"/>
<dbReference type="PANTHER" id="PTHR10037:SF62">
    <property type="entry name" value="SODIUM CHANNEL PROTEIN 60E"/>
    <property type="match status" value="1"/>
</dbReference>
<accession>A0A813HNC4</accession>
<evidence type="ECO:0000256" key="2">
    <source>
        <dbReference type="ARBA" id="ARBA00022692"/>
    </source>
</evidence>
<name>A0A813HNC4_POLGL</name>
<evidence type="ECO:0000256" key="7">
    <source>
        <dbReference type="SAM" id="Phobius"/>
    </source>
</evidence>
<evidence type="ECO:0000259" key="8">
    <source>
        <dbReference type="Pfam" id="PF00520"/>
    </source>
</evidence>
<feature type="compositionally biased region" description="Basic and acidic residues" evidence="6">
    <location>
        <begin position="291"/>
        <end position="305"/>
    </location>
</feature>
<sequence length="793" mass="87586">MEPDSPNILQDFESAIDSLEKSVEQSEATRAVVVEQSEAEKGDASLGLREGTFLSSQSLMHQKSFLRAQATAGAIEGTCQKPDEREAVRFSLPLTSDSSRSILSGSSPARPSSTSIVRGLRELRYEVIHSHDHVLGILDEELVKAKQFEGEMAALRAENLSLRENLQAGHVAGYNIPSNKSDKKRPDLRIETGKSMVGTSRSGLKAVSSKASVSEDADSCMLPGPAKVRLALQFADGDPEEFLPNQDPESPSPDLRRSKSSFTDAGGRSIPTRNNSSKSRKSWIPDNNSRSVKEYHTSKGKKNDDAVPPYHLTRDERTSALIEGTEATEKGVLTGVNPEYAKMMARQALKANSFYVIDVLKTEGVFQYIVRHPMFERVTMAVIALNALWMAIDAEYNSADVITMAEPQFQVAENMFCAYFFSELLLRFMAYTTARSILSDSWFLFDLLLVVMMVLETWLLPLIMIMSGNSGQGVMGGQASVLRAGRLLRILRTARMARLVRLMPELMILVKGMFVACRSVFFTLVLLGIIIYIFAIAFMEISKESEMREKYFAGMGKSMFTLLVYGILPDQEMFISDLAGDSWMLTVLVLVFILLGSLTVMNMLLGVLVEAVKTVSVVEREQLDVNFAKKTLLDLIQNHNLDADGDNLISEQEFMDLLSNPAAAKALASLGVDVIGAIDCGSMLFEDGEPLTFPDFMHGMLMLRGTNTTTVKDIIDLRRFVAEEFEHVSALVCHQIKNLTDDALVATKSEFRNKRSPRSPRMRACSEPLSPSRPPPTICQPGQVQEGLDGGSE</sequence>
<dbReference type="GO" id="GO:0001518">
    <property type="term" value="C:voltage-gated sodium channel complex"/>
    <property type="evidence" value="ECO:0007669"/>
    <property type="project" value="TreeGrafter"/>
</dbReference>
<feature type="region of interest" description="Disordered" evidence="6">
    <location>
        <begin position="193"/>
        <end position="222"/>
    </location>
</feature>
<feature type="transmembrane region" description="Helical" evidence="7">
    <location>
        <begin position="520"/>
        <end position="539"/>
    </location>
</feature>
<protein>
    <recommendedName>
        <fullName evidence="8">Ion transport domain-containing protein</fullName>
    </recommendedName>
</protein>
<feature type="region of interest" description="Disordered" evidence="6">
    <location>
        <begin position="750"/>
        <end position="793"/>
    </location>
</feature>
<keyword evidence="5" id="KW-0175">Coiled coil</keyword>
<evidence type="ECO:0000256" key="6">
    <source>
        <dbReference type="SAM" id="MobiDB-lite"/>
    </source>
</evidence>
<feature type="transmembrane region" description="Helical" evidence="7">
    <location>
        <begin position="583"/>
        <end position="605"/>
    </location>
</feature>
<gene>
    <name evidence="9" type="ORF">PGLA1383_LOCUS54272</name>
</gene>
<dbReference type="Proteomes" id="UP000654075">
    <property type="component" value="Unassembled WGS sequence"/>
</dbReference>
<evidence type="ECO:0000313" key="9">
    <source>
        <dbReference type="EMBL" id="CAE8639226.1"/>
    </source>
</evidence>
<dbReference type="InterPro" id="IPR027359">
    <property type="entry name" value="Volt_channel_dom_sf"/>
</dbReference>
<keyword evidence="2 7" id="KW-0812">Transmembrane</keyword>
<dbReference type="GO" id="GO:0005248">
    <property type="term" value="F:voltage-gated sodium channel activity"/>
    <property type="evidence" value="ECO:0007669"/>
    <property type="project" value="TreeGrafter"/>
</dbReference>
<organism evidence="9 10">
    <name type="scientific">Polarella glacialis</name>
    <name type="common">Dinoflagellate</name>
    <dbReference type="NCBI Taxonomy" id="89957"/>
    <lineage>
        <taxon>Eukaryota</taxon>
        <taxon>Sar</taxon>
        <taxon>Alveolata</taxon>
        <taxon>Dinophyceae</taxon>
        <taxon>Suessiales</taxon>
        <taxon>Suessiaceae</taxon>
        <taxon>Polarella</taxon>
    </lineage>
</organism>
<evidence type="ECO:0000256" key="3">
    <source>
        <dbReference type="ARBA" id="ARBA00022989"/>
    </source>
</evidence>
<dbReference type="SUPFAM" id="SSF81324">
    <property type="entry name" value="Voltage-gated potassium channels"/>
    <property type="match status" value="1"/>
</dbReference>
<evidence type="ECO:0000313" key="10">
    <source>
        <dbReference type="Proteomes" id="UP000654075"/>
    </source>
</evidence>
<reference evidence="9" key="1">
    <citation type="submission" date="2021-02" db="EMBL/GenBank/DDBJ databases">
        <authorList>
            <person name="Dougan E. K."/>
            <person name="Rhodes N."/>
            <person name="Thang M."/>
            <person name="Chan C."/>
        </authorList>
    </citation>
    <scope>NUCLEOTIDE SEQUENCE</scope>
</reference>
<dbReference type="PROSITE" id="PS00018">
    <property type="entry name" value="EF_HAND_1"/>
    <property type="match status" value="1"/>
</dbReference>
<keyword evidence="3 7" id="KW-1133">Transmembrane helix</keyword>
<comment type="subcellular location">
    <subcellularLocation>
        <location evidence="1">Membrane</location>
        <topology evidence="1">Multi-pass membrane protein</topology>
    </subcellularLocation>
</comment>
<dbReference type="PANTHER" id="PTHR10037">
    <property type="entry name" value="VOLTAGE-GATED CATION CHANNEL CALCIUM AND SODIUM"/>
    <property type="match status" value="1"/>
</dbReference>
<dbReference type="OrthoDB" id="440808at2759"/>
<evidence type="ECO:0000256" key="4">
    <source>
        <dbReference type="ARBA" id="ARBA00023136"/>
    </source>
</evidence>
<evidence type="ECO:0000256" key="5">
    <source>
        <dbReference type="SAM" id="Coils"/>
    </source>
</evidence>
<feature type="transmembrane region" description="Helical" evidence="7">
    <location>
        <begin position="442"/>
        <end position="465"/>
    </location>
</feature>
<feature type="domain" description="Ion transport" evidence="8">
    <location>
        <begin position="372"/>
        <end position="613"/>
    </location>
</feature>
<dbReference type="InterPro" id="IPR018247">
    <property type="entry name" value="EF_Hand_1_Ca_BS"/>
</dbReference>
<keyword evidence="10" id="KW-1185">Reference proteome</keyword>
<feature type="region of interest" description="Disordered" evidence="6">
    <location>
        <begin position="238"/>
        <end position="310"/>
    </location>
</feature>
<dbReference type="InterPro" id="IPR005821">
    <property type="entry name" value="Ion_trans_dom"/>
</dbReference>
<dbReference type="Gene3D" id="1.20.120.350">
    <property type="entry name" value="Voltage-gated potassium channels. Chain C"/>
    <property type="match status" value="1"/>
</dbReference>
<dbReference type="Pfam" id="PF00520">
    <property type="entry name" value="Ion_trans"/>
    <property type="match status" value="1"/>
</dbReference>
<dbReference type="InterPro" id="IPR043203">
    <property type="entry name" value="VGCC_Ca_Na"/>
</dbReference>